<reference evidence="3 4" key="1">
    <citation type="submission" date="2020-08" db="EMBL/GenBank/DDBJ databases">
        <title>Sequencing the genomes of 1000 actinobacteria strains.</title>
        <authorList>
            <person name="Klenk H.-P."/>
        </authorList>
    </citation>
    <scope>NUCLEOTIDE SEQUENCE [LARGE SCALE GENOMIC DNA]</scope>
    <source>
        <strain evidence="3 4">DSM 43150</strain>
    </source>
</reference>
<feature type="region of interest" description="Disordered" evidence="1">
    <location>
        <begin position="1"/>
        <end position="47"/>
    </location>
</feature>
<name>A0A7W7HEL5_9ACTN</name>
<evidence type="ECO:0000256" key="1">
    <source>
        <dbReference type="SAM" id="MobiDB-lite"/>
    </source>
</evidence>
<reference evidence="2 5" key="2">
    <citation type="submission" date="2021-01" db="EMBL/GenBank/DDBJ databases">
        <title>Whole genome shotgun sequence of Actinoplanes lobatus NBRC 12513.</title>
        <authorList>
            <person name="Komaki H."/>
            <person name="Tamura T."/>
        </authorList>
    </citation>
    <scope>NUCLEOTIDE SEQUENCE [LARGE SCALE GENOMIC DNA]</scope>
    <source>
        <strain evidence="2 5">NBRC 12513</strain>
    </source>
</reference>
<evidence type="ECO:0000313" key="5">
    <source>
        <dbReference type="Proteomes" id="UP000631312"/>
    </source>
</evidence>
<dbReference type="EMBL" id="JACHNC010000001">
    <property type="protein sequence ID" value="MBB4749141.1"/>
    <property type="molecule type" value="Genomic_DNA"/>
</dbReference>
<evidence type="ECO:0000313" key="4">
    <source>
        <dbReference type="Proteomes" id="UP000590511"/>
    </source>
</evidence>
<dbReference type="RefSeq" id="WP_188121510.1">
    <property type="nucleotide sequence ID" value="NZ_BOMP01000098.1"/>
</dbReference>
<dbReference type="EMBL" id="BOMP01000098">
    <property type="protein sequence ID" value="GIE42761.1"/>
    <property type="molecule type" value="Genomic_DNA"/>
</dbReference>
<evidence type="ECO:0000313" key="2">
    <source>
        <dbReference type="EMBL" id="GIE42761.1"/>
    </source>
</evidence>
<keyword evidence="5" id="KW-1185">Reference proteome</keyword>
<dbReference type="Proteomes" id="UP000590511">
    <property type="component" value="Unassembled WGS sequence"/>
</dbReference>
<accession>A0A7W7HEL5</accession>
<comment type="caution">
    <text evidence="3">The sequence shown here is derived from an EMBL/GenBank/DDBJ whole genome shotgun (WGS) entry which is preliminary data.</text>
</comment>
<dbReference type="Proteomes" id="UP000631312">
    <property type="component" value="Unassembled WGS sequence"/>
</dbReference>
<sequence>MTVEDDDAAARLEAMRQRQDGDYEPPILAEPRGGPIPVWAPESDAEG</sequence>
<gene>
    <name evidence="2" type="ORF">Alo02nite_56590</name>
    <name evidence="3" type="ORF">BJ964_003302</name>
</gene>
<protein>
    <submittedName>
        <fullName evidence="3">Uncharacterized protein</fullName>
    </submittedName>
</protein>
<organism evidence="3 4">
    <name type="scientific">Actinoplanes lobatus</name>
    <dbReference type="NCBI Taxonomy" id="113568"/>
    <lineage>
        <taxon>Bacteria</taxon>
        <taxon>Bacillati</taxon>
        <taxon>Actinomycetota</taxon>
        <taxon>Actinomycetes</taxon>
        <taxon>Micromonosporales</taxon>
        <taxon>Micromonosporaceae</taxon>
        <taxon>Actinoplanes</taxon>
    </lineage>
</organism>
<feature type="compositionally biased region" description="Basic and acidic residues" evidence="1">
    <location>
        <begin position="8"/>
        <end position="21"/>
    </location>
</feature>
<dbReference type="AlphaFoldDB" id="A0A7W7HEL5"/>
<evidence type="ECO:0000313" key="3">
    <source>
        <dbReference type="EMBL" id="MBB4749141.1"/>
    </source>
</evidence>
<proteinExistence type="predicted"/>